<evidence type="ECO:0000259" key="1">
    <source>
        <dbReference type="Pfam" id="PF05229"/>
    </source>
</evidence>
<dbReference type="InterPro" id="IPR053167">
    <property type="entry name" value="Spore_coat_component"/>
</dbReference>
<dbReference type="RefSeq" id="WP_066761187.1">
    <property type="nucleotide sequence ID" value="NZ_BMIO01000005.1"/>
</dbReference>
<evidence type="ECO:0000313" key="3">
    <source>
        <dbReference type="Proteomes" id="UP000598997"/>
    </source>
</evidence>
<dbReference type="EMBL" id="BMIO01000005">
    <property type="protein sequence ID" value="GGD45602.1"/>
    <property type="molecule type" value="Genomic_DNA"/>
</dbReference>
<proteinExistence type="predicted"/>
<protein>
    <recommendedName>
        <fullName evidence="1">Spore coat protein U/FanG domain-containing protein</fullName>
    </recommendedName>
</protein>
<name>A0A916YHA2_9SPHN</name>
<evidence type="ECO:0000313" key="2">
    <source>
        <dbReference type="EMBL" id="GGD45602.1"/>
    </source>
</evidence>
<accession>A0A916YHA2</accession>
<dbReference type="PANTHER" id="PTHR37089:SF4">
    <property type="entry name" value="EXPORTED PROTEIN"/>
    <property type="match status" value="1"/>
</dbReference>
<feature type="domain" description="Spore coat protein U/FanG" evidence="1">
    <location>
        <begin position="31"/>
        <end position="165"/>
    </location>
</feature>
<dbReference type="AlphaFoldDB" id="A0A916YHA2"/>
<dbReference type="SMART" id="SM00972">
    <property type="entry name" value="SCPU"/>
    <property type="match status" value="1"/>
</dbReference>
<reference evidence="2 3" key="1">
    <citation type="journal article" date="2014" name="Int. J. Syst. Evol. Microbiol.">
        <title>Complete genome sequence of Corynebacterium casei LMG S-19264T (=DSM 44701T), isolated from a smear-ripened cheese.</title>
        <authorList>
            <consortium name="US DOE Joint Genome Institute (JGI-PGF)"/>
            <person name="Walter F."/>
            <person name="Albersmeier A."/>
            <person name="Kalinowski J."/>
            <person name="Ruckert C."/>
        </authorList>
    </citation>
    <scope>NUCLEOTIDE SEQUENCE [LARGE SCALE GENOMIC DNA]</scope>
    <source>
        <strain evidence="2 3">CGMCC 1.15358</strain>
    </source>
</reference>
<dbReference type="PANTHER" id="PTHR37089">
    <property type="entry name" value="PROTEIN U-RELATED"/>
    <property type="match status" value="1"/>
</dbReference>
<sequence length="168" mass="17663">MEQLRAFLCILGTGLAFAGLPGIARAQSESTTMSVGAEVAEACSIEATTMAFPITTPGGGGNATATADITLNCSPGVDYDIAMDNGLHVQGQTRNMFDPVLGTYLPYEVYRNAKMTAQWGDRSGINTVSGRSRRGGATVITAYGKIKSTTQTARSGKYSDYVVVTVNF</sequence>
<organism evidence="2 3">
    <name type="scientific">Croceicoccus pelagius</name>
    <dbReference type="NCBI Taxonomy" id="1703341"/>
    <lineage>
        <taxon>Bacteria</taxon>
        <taxon>Pseudomonadati</taxon>
        <taxon>Pseudomonadota</taxon>
        <taxon>Alphaproteobacteria</taxon>
        <taxon>Sphingomonadales</taxon>
        <taxon>Erythrobacteraceae</taxon>
        <taxon>Croceicoccus</taxon>
    </lineage>
</organism>
<keyword evidence="3" id="KW-1185">Reference proteome</keyword>
<dbReference type="Proteomes" id="UP000598997">
    <property type="component" value="Unassembled WGS sequence"/>
</dbReference>
<gene>
    <name evidence="2" type="ORF">GCM10010989_19720</name>
</gene>
<dbReference type="OrthoDB" id="7426167at2"/>
<comment type="caution">
    <text evidence="2">The sequence shown here is derived from an EMBL/GenBank/DDBJ whole genome shotgun (WGS) entry which is preliminary data.</text>
</comment>
<dbReference type="Pfam" id="PF05229">
    <property type="entry name" value="SCPU"/>
    <property type="match status" value="1"/>
</dbReference>
<dbReference type="InterPro" id="IPR007893">
    <property type="entry name" value="Spore_coat_U/FanG"/>
</dbReference>